<reference evidence="7 8" key="1">
    <citation type="submission" date="2019-07" db="EMBL/GenBank/DDBJ databases">
        <title>Whole genome shotgun sequence of Brevifollis gellanilyticus NBRC 108608.</title>
        <authorList>
            <person name="Hosoyama A."/>
            <person name="Uohara A."/>
            <person name="Ohji S."/>
            <person name="Ichikawa N."/>
        </authorList>
    </citation>
    <scope>NUCLEOTIDE SEQUENCE [LARGE SCALE GENOMIC DNA]</scope>
    <source>
        <strain evidence="7 8">NBRC 108608</strain>
    </source>
</reference>
<keyword evidence="4" id="KW-0406">Ion transport</keyword>
<keyword evidence="2" id="KW-0813">Transport</keyword>
<evidence type="ECO:0000256" key="2">
    <source>
        <dbReference type="ARBA" id="ARBA00022448"/>
    </source>
</evidence>
<evidence type="ECO:0000313" key="7">
    <source>
        <dbReference type="EMBL" id="GEP44408.1"/>
    </source>
</evidence>
<proteinExistence type="predicted"/>
<comment type="subcellular location">
    <subcellularLocation>
        <location evidence="1">Membrane</location>
    </subcellularLocation>
</comment>
<dbReference type="Proteomes" id="UP000321577">
    <property type="component" value="Unassembled WGS sequence"/>
</dbReference>
<organism evidence="7 8">
    <name type="scientific">Brevifollis gellanilyticus</name>
    <dbReference type="NCBI Taxonomy" id="748831"/>
    <lineage>
        <taxon>Bacteria</taxon>
        <taxon>Pseudomonadati</taxon>
        <taxon>Verrucomicrobiota</taxon>
        <taxon>Verrucomicrobiia</taxon>
        <taxon>Verrucomicrobiales</taxon>
        <taxon>Verrucomicrobiaceae</taxon>
    </lineage>
</organism>
<dbReference type="Pfam" id="PF00213">
    <property type="entry name" value="OSCP"/>
    <property type="match status" value="1"/>
</dbReference>
<dbReference type="GO" id="GO:0016020">
    <property type="term" value="C:membrane"/>
    <property type="evidence" value="ECO:0007669"/>
    <property type="project" value="UniProtKB-SubCell"/>
</dbReference>
<evidence type="ECO:0000256" key="4">
    <source>
        <dbReference type="ARBA" id="ARBA00023065"/>
    </source>
</evidence>
<protein>
    <submittedName>
        <fullName evidence="7">Uncharacterized protein</fullName>
    </submittedName>
</protein>
<gene>
    <name evidence="7" type="ORF">BGE01nite_36990</name>
</gene>
<keyword evidence="3" id="KW-0375">Hydrogen ion transport</keyword>
<keyword evidence="8" id="KW-1185">Reference proteome</keyword>
<dbReference type="AlphaFoldDB" id="A0A512MCF1"/>
<dbReference type="PANTHER" id="PTHR11910">
    <property type="entry name" value="ATP SYNTHASE DELTA CHAIN"/>
    <property type="match status" value="1"/>
</dbReference>
<dbReference type="InterPro" id="IPR000711">
    <property type="entry name" value="ATPase_OSCP/dsu"/>
</dbReference>
<dbReference type="OrthoDB" id="9814841at2"/>
<evidence type="ECO:0000256" key="3">
    <source>
        <dbReference type="ARBA" id="ARBA00022781"/>
    </source>
</evidence>
<keyword evidence="6" id="KW-0066">ATP synthesis</keyword>
<accession>A0A512MCF1</accession>
<dbReference type="EMBL" id="BKAG01000029">
    <property type="protein sequence ID" value="GEP44408.1"/>
    <property type="molecule type" value="Genomic_DNA"/>
</dbReference>
<evidence type="ECO:0000313" key="8">
    <source>
        <dbReference type="Proteomes" id="UP000321577"/>
    </source>
</evidence>
<keyword evidence="5" id="KW-0472">Membrane</keyword>
<comment type="caution">
    <text evidence="7">The sequence shown here is derived from an EMBL/GenBank/DDBJ whole genome shotgun (WGS) entry which is preliminary data.</text>
</comment>
<name>A0A512MCF1_9BACT</name>
<dbReference type="GO" id="GO:0046933">
    <property type="term" value="F:proton-transporting ATP synthase activity, rotational mechanism"/>
    <property type="evidence" value="ECO:0007669"/>
    <property type="project" value="InterPro"/>
</dbReference>
<evidence type="ECO:0000256" key="5">
    <source>
        <dbReference type="ARBA" id="ARBA00023136"/>
    </source>
</evidence>
<sequence length="131" mass="14475">MKISKEARRSARQLFKACLVNGKLDEARVRDVVAKVSQAKPRAYMGILNNFSSLIRAELERQSAIVESATPLTSDLQANLKTSLSQKYGRELTLQFQTRPELLGGIRVKVGSDVWDGSVKARLEALQASLS</sequence>
<evidence type="ECO:0000256" key="6">
    <source>
        <dbReference type="ARBA" id="ARBA00023310"/>
    </source>
</evidence>
<evidence type="ECO:0000256" key="1">
    <source>
        <dbReference type="ARBA" id="ARBA00004370"/>
    </source>
</evidence>
<dbReference type="RefSeq" id="WP_146852321.1">
    <property type="nucleotide sequence ID" value="NZ_BKAG01000029.1"/>
</dbReference>